<name>A0A4R2IDT1_9GAMM</name>
<feature type="transmembrane region" description="Helical" evidence="1">
    <location>
        <begin position="404"/>
        <end position="425"/>
    </location>
</feature>
<keyword evidence="3" id="KW-1185">Reference proteome</keyword>
<feature type="transmembrane region" description="Helical" evidence="1">
    <location>
        <begin position="34"/>
        <end position="53"/>
    </location>
</feature>
<evidence type="ECO:0008006" key="4">
    <source>
        <dbReference type="Google" id="ProtNLM"/>
    </source>
</evidence>
<feature type="transmembrane region" description="Helical" evidence="1">
    <location>
        <begin position="364"/>
        <end position="384"/>
    </location>
</feature>
<keyword evidence="1" id="KW-0472">Membrane</keyword>
<feature type="transmembrane region" description="Helical" evidence="1">
    <location>
        <begin position="437"/>
        <end position="457"/>
    </location>
</feature>
<protein>
    <recommendedName>
        <fullName evidence="4">Dolichyl-phosphate-mannose-protein mannosyltransferase</fullName>
    </recommendedName>
</protein>
<feature type="transmembrane region" description="Helical" evidence="1">
    <location>
        <begin position="65"/>
        <end position="85"/>
    </location>
</feature>
<evidence type="ECO:0000256" key="1">
    <source>
        <dbReference type="SAM" id="Phobius"/>
    </source>
</evidence>
<dbReference type="OrthoDB" id="5761505at2"/>
<evidence type="ECO:0000313" key="3">
    <source>
        <dbReference type="Proteomes" id="UP000294862"/>
    </source>
</evidence>
<gene>
    <name evidence="2" type="ORF">EV148_102283</name>
</gene>
<feature type="transmembrane region" description="Helical" evidence="1">
    <location>
        <begin position="220"/>
        <end position="241"/>
    </location>
</feature>
<dbReference type="AlphaFoldDB" id="A0A4R2IDT1"/>
<keyword evidence="1" id="KW-0812">Transmembrane</keyword>
<feature type="transmembrane region" description="Helical" evidence="1">
    <location>
        <begin position="6"/>
        <end position="27"/>
    </location>
</feature>
<sequence>MNVLPALVVWLAPLLLGSGLWAAAAGWPRRGGALATVLGGGWIVGVLSCGLLMRALAASDLSAGLARVGVTAALIGVAGWAVAAWSRERTSTPRVRLLPRRHDQVVALLVLLAIAWRAWAFATDIALHPTLPWDAWAVWEAKAKTWVLAGHASPYVSFGRWLLHPQFDARTAAAWNYPELLPWSLTWFAADTGWLEPWINMAWLGLWLGLLVAQYGHWRVLGVSPTHALAGVYLLGSLPLLDAHVALGGYSDLWVAALMSLGSHAWLRWRTMGEQRQLLVLAGIAVLLPMLKLEGAVWSIVLGVATVFGALPRRLRSKRFLVGAVAAAIIIALCVSLKVPWVAVARHYVRGSIDVDGGRIVQSLFALANALWGQWNWNLLWFALPAALLWKRAKWTRSTTVQRLFALVVVPLLLIVGLFVLTSAARYAQSYSAVNRLLLQLVPTSVSLLVLVLWLPADQPDERNAPDEPAAA</sequence>
<feature type="transmembrane region" description="Helical" evidence="1">
    <location>
        <begin position="279"/>
        <end position="308"/>
    </location>
</feature>
<feature type="transmembrane region" description="Helical" evidence="1">
    <location>
        <begin position="105"/>
        <end position="122"/>
    </location>
</feature>
<feature type="transmembrane region" description="Helical" evidence="1">
    <location>
        <begin position="320"/>
        <end position="343"/>
    </location>
</feature>
<proteinExistence type="predicted"/>
<feature type="transmembrane region" description="Helical" evidence="1">
    <location>
        <begin position="197"/>
        <end position="213"/>
    </location>
</feature>
<comment type="caution">
    <text evidence="2">The sequence shown here is derived from an EMBL/GenBank/DDBJ whole genome shotgun (WGS) entry which is preliminary data.</text>
</comment>
<feature type="transmembrane region" description="Helical" evidence="1">
    <location>
        <begin position="247"/>
        <end position="267"/>
    </location>
</feature>
<reference evidence="2 3" key="1">
    <citation type="journal article" date="2015" name="Stand. Genomic Sci.">
        <title>Genomic Encyclopedia of Bacterial and Archaeal Type Strains, Phase III: the genomes of soil and plant-associated and newly described type strains.</title>
        <authorList>
            <person name="Whitman W.B."/>
            <person name="Woyke T."/>
            <person name="Klenk H.P."/>
            <person name="Zhou Y."/>
            <person name="Lilburn T.G."/>
            <person name="Beck B.J."/>
            <person name="De Vos P."/>
            <person name="Vandamme P."/>
            <person name="Eisen J.A."/>
            <person name="Garrity G."/>
            <person name="Hugenholtz P."/>
            <person name="Kyrpides N.C."/>
        </authorList>
    </citation>
    <scope>NUCLEOTIDE SEQUENCE [LARGE SCALE GENOMIC DNA]</scope>
    <source>
        <strain evidence="2 3">A3</strain>
    </source>
</reference>
<dbReference type="Proteomes" id="UP000294862">
    <property type="component" value="Unassembled WGS sequence"/>
</dbReference>
<accession>A0A4R2IDT1</accession>
<dbReference type="EMBL" id="SLWQ01000002">
    <property type="protein sequence ID" value="TCO41929.1"/>
    <property type="molecule type" value="Genomic_DNA"/>
</dbReference>
<dbReference type="RefSeq" id="WP_131994767.1">
    <property type="nucleotide sequence ID" value="NZ_SLWQ01000002.1"/>
</dbReference>
<keyword evidence="1" id="KW-1133">Transmembrane helix</keyword>
<organism evidence="2 3">
    <name type="scientific">Dokdonella fugitiva</name>
    <dbReference type="NCBI Taxonomy" id="328517"/>
    <lineage>
        <taxon>Bacteria</taxon>
        <taxon>Pseudomonadati</taxon>
        <taxon>Pseudomonadota</taxon>
        <taxon>Gammaproteobacteria</taxon>
        <taxon>Lysobacterales</taxon>
        <taxon>Rhodanobacteraceae</taxon>
        <taxon>Dokdonella</taxon>
    </lineage>
</organism>
<evidence type="ECO:0000313" key="2">
    <source>
        <dbReference type="EMBL" id="TCO41929.1"/>
    </source>
</evidence>